<dbReference type="GO" id="GO:0006508">
    <property type="term" value="P:proteolysis"/>
    <property type="evidence" value="ECO:0007669"/>
    <property type="project" value="UniProtKB-KW"/>
</dbReference>
<feature type="domain" description="Peptidase S9 prolyl oligopeptidase catalytic" evidence="5">
    <location>
        <begin position="465"/>
        <end position="680"/>
    </location>
</feature>
<dbReference type="InterPro" id="IPR002470">
    <property type="entry name" value="Peptidase_S9A"/>
</dbReference>
<keyword evidence="3 7" id="KW-0378">Hydrolase</keyword>
<proteinExistence type="inferred from homology"/>
<dbReference type="SUPFAM" id="SSF50993">
    <property type="entry name" value="Peptidase/esterase 'gauge' domain"/>
    <property type="match status" value="1"/>
</dbReference>
<evidence type="ECO:0000259" key="5">
    <source>
        <dbReference type="Pfam" id="PF00326"/>
    </source>
</evidence>
<dbReference type="Proteomes" id="UP000001208">
    <property type="component" value="Chromosome"/>
</dbReference>
<dbReference type="InterPro" id="IPR023302">
    <property type="entry name" value="Pept_S9A_N"/>
</dbReference>
<dbReference type="PANTHER" id="PTHR11757:SF19">
    <property type="entry name" value="PROLYL ENDOPEPTIDASE-LIKE"/>
    <property type="match status" value="1"/>
</dbReference>
<keyword evidence="8" id="KW-1185">Reference proteome</keyword>
<dbReference type="InterPro" id="IPR051543">
    <property type="entry name" value="Serine_Peptidase_S9A"/>
</dbReference>
<keyword evidence="2" id="KW-0645">Protease</keyword>
<dbReference type="EMBL" id="CP001100">
    <property type="protein sequence ID" value="ACF12619.1"/>
    <property type="molecule type" value="Genomic_DNA"/>
</dbReference>
<evidence type="ECO:0000259" key="6">
    <source>
        <dbReference type="Pfam" id="PF02897"/>
    </source>
</evidence>
<gene>
    <name evidence="7" type="ordered locus">Ctha_0148</name>
</gene>
<dbReference type="Gene3D" id="3.40.50.1820">
    <property type="entry name" value="alpha/beta hydrolase"/>
    <property type="match status" value="1"/>
</dbReference>
<dbReference type="Pfam" id="PF00326">
    <property type="entry name" value="Peptidase_S9"/>
    <property type="match status" value="1"/>
</dbReference>
<dbReference type="RefSeq" id="WP_012498703.1">
    <property type="nucleotide sequence ID" value="NC_011026.1"/>
</dbReference>
<dbReference type="HOGENOM" id="CLU_011290_0_1_10"/>
<evidence type="ECO:0000256" key="1">
    <source>
        <dbReference type="ARBA" id="ARBA00005228"/>
    </source>
</evidence>
<dbReference type="FunFam" id="3.40.50.1820:FF:000005">
    <property type="entry name" value="Prolyl endopeptidase"/>
    <property type="match status" value="1"/>
</dbReference>
<sequence length="683" mass="78628">MSKKSAISPVAKKKPIFKKLHGITLQDDYFWLREKTNPEVIAYLEAENRYTADSLKHTTGLQKKLYEEMLARIKETDLSVPDKKDDFYYYSRTEKGKQYSIFCRKQGSAEAKEEILLDKNKLAEGHSFFSTGVIIVSPNHQYLAFSTDKNGSETYILYIKDLQTGRLFHEQIENVSTAVWANDNKTLFYTIVDKTKRPYKVLRHVLGQPVSHDVEVYHEKEQGFEINLSRSKSGAFIFLHTSIKTQTEVRFLRADCPEARFQLVQSREKNHEYSVEHHDDRFFILTNKNAINFRLMTAPVSNPESANWTECIAANDHVKIDHIAAFREHLVVFERRDGLQQLCIIHLDSKTQHAVQFPEPVYTFWPALNPDFNTSVLRFHYTSLVTPETVYDYDMNTKKWELKKRYEVLGGYEPANYESERIFAKAEDGAEIPISLVYKKGLKKDGSNPIFLYGYGSYGINIEPEFRSMRLSLLDRGFIFAIAHIRGGEEMGRRWYEDGKFLKKKNSFTDFIACTEHLVAEKYASPKKLVISGGSAGGLLMGAVINMRPELFTAVVANVPFVDVLNTMLDPSLPLTISEYDEWGSPEEKDYFEYIRSYSPYDNVQEVEYPNMLVTGGLHDPRVSYWEPAKWVAKMRAMKKGNNRLFLKINMGAGHSGASGRYDYLKELALEYAFILDSLGIPD</sequence>
<dbReference type="STRING" id="517418.Ctha_0148"/>
<keyword evidence="4" id="KW-0720">Serine protease</keyword>
<dbReference type="AlphaFoldDB" id="B3QSX6"/>
<dbReference type="OrthoDB" id="9801421at2"/>
<dbReference type="InterPro" id="IPR029058">
    <property type="entry name" value="AB_hydrolase_fold"/>
</dbReference>
<organism evidence="7 8">
    <name type="scientific">Chloroherpeton thalassium (strain ATCC 35110 / GB-78)</name>
    <dbReference type="NCBI Taxonomy" id="517418"/>
    <lineage>
        <taxon>Bacteria</taxon>
        <taxon>Pseudomonadati</taxon>
        <taxon>Chlorobiota</taxon>
        <taxon>Chlorobiia</taxon>
        <taxon>Chlorobiales</taxon>
        <taxon>Chloroherpetonaceae</taxon>
        <taxon>Chloroherpeton</taxon>
    </lineage>
</organism>
<dbReference type="SUPFAM" id="SSF53474">
    <property type="entry name" value="alpha/beta-Hydrolases"/>
    <property type="match status" value="1"/>
</dbReference>
<dbReference type="InterPro" id="IPR001375">
    <property type="entry name" value="Peptidase_S9_cat"/>
</dbReference>
<dbReference type="Gene3D" id="2.130.10.120">
    <property type="entry name" value="Prolyl oligopeptidase, N-terminal domain"/>
    <property type="match status" value="1"/>
</dbReference>
<dbReference type="KEGG" id="cts:Ctha_0148"/>
<protein>
    <submittedName>
        <fullName evidence="7">Oligopeptidase B</fullName>
        <ecNumber evidence="7">3.4.21.83</ecNumber>
    </submittedName>
</protein>
<dbReference type="PRINTS" id="PR00862">
    <property type="entry name" value="PROLIGOPTASE"/>
</dbReference>
<dbReference type="EC" id="3.4.21.83" evidence="7"/>
<evidence type="ECO:0000256" key="2">
    <source>
        <dbReference type="ARBA" id="ARBA00022670"/>
    </source>
</evidence>
<evidence type="ECO:0000256" key="4">
    <source>
        <dbReference type="ARBA" id="ARBA00022825"/>
    </source>
</evidence>
<dbReference type="eggNOG" id="COG1770">
    <property type="taxonomic scope" value="Bacteria"/>
</dbReference>
<evidence type="ECO:0000256" key="3">
    <source>
        <dbReference type="ARBA" id="ARBA00022801"/>
    </source>
</evidence>
<evidence type="ECO:0000313" key="7">
    <source>
        <dbReference type="EMBL" id="ACF12619.1"/>
    </source>
</evidence>
<dbReference type="PANTHER" id="PTHR11757">
    <property type="entry name" value="PROTEASE FAMILY S9A OLIGOPEPTIDASE"/>
    <property type="match status" value="1"/>
</dbReference>
<feature type="domain" description="Peptidase S9A N-terminal" evidence="6">
    <location>
        <begin position="10"/>
        <end position="404"/>
    </location>
</feature>
<reference evidence="7 8" key="1">
    <citation type="submission" date="2008-06" db="EMBL/GenBank/DDBJ databases">
        <title>Complete sequence of Chloroherpeton thalassium ATCC 35110.</title>
        <authorList>
            <consortium name="US DOE Joint Genome Institute"/>
            <person name="Lucas S."/>
            <person name="Copeland A."/>
            <person name="Lapidus A."/>
            <person name="Glavina del Rio T."/>
            <person name="Dalin E."/>
            <person name="Tice H."/>
            <person name="Bruce D."/>
            <person name="Goodwin L."/>
            <person name="Pitluck S."/>
            <person name="Schmutz J."/>
            <person name="Larimer F."/>
            <person name="Land M."/>
            <person name="Hauser L."/>
            <person name="Kyrpides N."/>
            <person name="Mikhailova N."/>
            <person name="Liu Z."/>
            <person name="Li T."/>
            <person name="Zhao F."/>
            <person name="Overmann J."/>
            <person name="Bryant D.A."/>
            <person name="Richardson P."/>
        </authorList>
    </citation>
    <scope>NUCLEOTIDE SEQUENCE [LARGE SCALE GENOMIC DNA]</scope>
    <source>
        <strain evidence="8">ATCC 35110 / GB-78</strain>
    </source>
</reference>
<dbReference type="GO" id="GO:0004252">
    <property type="term" value="F:serine-type endopeptidase activity"/>
    <property type="evidence" value="ECO:0007669"/>
    <property type="project" value="UniProtKB-EC"/>
</dbReference>
<comment type="similarity">
    <text evidence="1">Belongs to the peptidase S9A family.</text>
</comment>
<dbReference type="MEROPS" id="S09.010"/>
<evidence type="ECO:0000313" key="8">
    <source>
        <dbReference type="Proteomes" id="UP000001208"/>
    </source>
</evidence>
<accession>B3QSX6</accession>
<dbReference type="Pfam" id="PF02897">
    <property type="entry name" value="Peptidase_S9_N"/>
    <property type="match status" value="1"/>
</dbReference>
<name>B3QSX6_CHLT3</name>